<dbReference type="OrthoDB" id="9780884at2"/>
<dbReference type="InterPro" id="IPR004843">
    <property type="entry name" value="Calcineurin-like_PHP"/>
</dbReference>
<dbReference type="InterPro" id="IPR051918">
    <property type="entry name" value="STPP_CPPED1"/>
</dbReference>
<dbReference type="PANTHER" id="PTHR43143">
    <property type="entry name" value="METALLOPHOSPHOESTERASE, CALCINEURIN SUPERFAMILY"/>
    <property type="match status" value="1"/>
</dbReference>
<dbReference type="PANTHER" id="PTHR43143:SF1">
    <property type="entry name" value="SERINE_THREONINE-PROTEIN PHOSPHATASE CPPED1"/>
    <property type="match status" value="1"/>
</dbReference>
<comment type="caution">
    <text evidence="2">The sequence shown here is derived from an EMBL/GenBank/DDBJ whole genome shotgun (WGS) entry which is preliminary data.</text>
</comment>
<reference evidence="2 3" key="1">
    <citation type="submission" date="2019-02" db="EMBL/GenBank/DDBJ databases">
        <title>Genomic Encyclopedia of Type Strains, Phase IV (KMG-IV): sequencing the most valuable type-strain genomes for metagenomic binning, comparative biology and taxonomic classification.</title>
        <authorList>
            <person name="Goeker M."/>
        </authorList>
    </citation>
    <scope>NUCLEOTIDE SEQUENCE [LARGE SCALE GENOMIC DNA]</scope>
    <source>
        <strain evidence="2 3">DSM 23814</strain>
    </source>
</reference>
<proteinExistence type="predicted"/>
<evidence type="ECO:0000313" key="3">
    <source>
        <dbReference type="Proteomes" id="UP000293398"/>
    </source>
</evidence>
<accession>A0A4V2FTX8</accession>
<dbReference type="EMBL" id="SHKO01000001">
    <property type="protein sequence ID" value="RZT99875.1"/>
    <property type="molecule type" value="Genomic_DNA"/>
</dbReference>
<dbReference type="InterPro" id="IPR029052">
    <property type="entry name" value="Metallo-depent_PP-like"/>
</dbReference>
<organism evidence="2 3">
    <name type="scientific">Advenella incenata</name>
    <dbReference type="NCBI Taxonomy" id="267800"/>
    <lineage>
        <taxon>Bacteria</taxon>
        <taxon>Pseudomonadati</taxon>
        <taxon>Pseudomonadota</taxon>
        <taxon>Betaproteobacteria</taxon>
        <taxon>Burkholderiales</taxon>
        <taxon>Alcaligenaceae</taxon>
    </lineage>
</organism>
<dbReference type="RefSeq" id="WP_130303697.1">
    <property type="nucleotide sequence ID" value="NZ_SHKO01000001.1"/>
</dbReference>
<dbReference type="GO" id="GO:0016787">
    <property type="term" value="F:hydrolase activity"/>
    <property type="evidence" value="ECO:0007669"/>
    <property type="project" value="InterPro"/>
</dbReference>
<dbReference type="AlphaFoldDB" id="A0A4V2FTX8"/>
<keyword evidence="3" id="KW-1185">Reference proteome</keyword>
<evidence type="ECO:0000259" key="1">
    <source>
        <dbReference type="Pfam" id="PF00149"/>
    </source>
</evidence>
<sequence length="682" mass="75897">MDFELRPKGKKCFSFVVVADTHINQDEHTSSSPYATNALANARARQVFLEIAAMPEQPQFVIHLGDIVNPVPSLPTFDQAVRHFKDIIKPVKVPVHVLPGNHDVGDKRIEWMPAEQVCDSFLEKYRASFGDDFFSFEQEGLRFILVNSLLINSGLEDEKRQQQWLERQLEVAEAKAQRVFMFMHYPPYIYSTQEKGNYDNLDEPGRGWLLGLMARPQVEAVFAGHVHNFWYDRVGTSEFYMLPSTAFLRHDFSEFFRCAPEAGDEFGRGDLQKFGYAIVDVYETGHVCYSVRSNGRSAEPGQPCSDQPMSYRAHPKVSGLASIGVELRHPWAESVQITSTGGVQEFGRKWARNDYPLQALWEMGARLAKVPDIDLIEDESRERMQKLAAVGHHFVVTCVGMPKKKALSDVNLKNAGVSAFEVNLTAQRFEQAAENLAAIRREHGVKIYYAKLLTADPSQYDGTHFSHVVRAGFELDELDGYIEVITQAVKDGVIDGITVRVDSTQCLRAACRRMQAFHDRTGAQILASLKLSGPGIATERADDAANVASVAHAMVFAATTRGIQFVYDTFMDVDRGYFPRHAFIDRRYNPRPMARAFTTLMAILGGGQAVRVAKGSDEKWALRFSVGSDQYGLTAAQAGAATHLHVLDASTEDTTSVLDLATGMPVSSQGLLHTETTPVTGS</sequence>
<protein>
    <submittedName>
        <fullName evidence="2">Calcineurin-like phosphoesterase family protein</fullName>
    </submittedName>
</protein>
<dbReference type="SUPFAM" id="SSF56300">
    <property type="entry name" value="Metallo-dependent phosphatases"/>
    <property type="match status" value="1"/>
</dbReference>
<gene>
    <name evidence="2" type="ORF">EV681_1670</name>
</gene>
<dbReference type="Pfam" id="PF00149">
    <property type="entry name" value="Metallophos"/>
    <property type="match status" value="1"/>
</dbReference>
<dbReference type="Proteomes" id="UP000293398">
    <property type="component" value="Unassembled WGS sequence"/>
</dbReference>
<evidence type="ECO:0000313" key="2">
    <source>
        <dbReference type="EMBL" id="RZT99875.1"/>
    </source>
</evidence>
<feature type="domain" description="Calcineurin-like phosphoesterase" evidence="1">
    <location>
        <begin position="14"/>
        <end position="228"/>
    </location>
</feature>
<dbReference type="Gene3D" id="3.60.21.10">
    <property type="match status" value="1"/>
</dbReference>
<name>A0A4V2FTX8_9BURK</name>